<dbReference type="InterPro" id="IPR001387">
    <property type="entry name" value="Cro/C1-type_HTH"/>
</dbReference>
<dbReference type="PROSITE" id="PS50943">
    <property type="entry name" value="HTH_CROC1"/>
    <property type="match status" value="1"/>
</dbReference>
<dbReference type="SMART" id="SM00530">
    <property type="entry name" value="HTH_XRE"/>
    <property type="match status" value="1"/>
</dbReference>
<gene>
    <name evidence="2" type="ORF">FC08_GL000409</name>
</gene>
<dbReference type="SUPFAM" id="SSF47413">
    <property type="entry name" value="lambda repressor-like DNA-binding domains"/>
    <property type="match status" value="1"/>
</dbReference>
<proteinExistence type="predicted"/>
<feature type="domain" description="HTH cro/C1-type" evidence="1">
    <location>
        <begin position="7"/>
        <end position="59"/>
    </location>
</feature>
<evidence type="ECO:0000259" key="1">
    <source>
        <dbReference type="PROSITE" id="PS50943"/>
    </source>
</evidence>
<dbReference type="Pfam" id="PF01381">
    <property type="entry name" value="HTH_3"/>
    <property type="match status" value="1"/>
</dbReference>
<evidence type="ECO:0000313" key="2">
    <source>
        <dbReference type="EMBL" id="KRK85472.1"/>
    </source>
</evidence>
<dbReference type="Gene3D" id="1.10.260.40">
    <property type="entry name" value="lambda repressor-like DNA-binding domains"/>
    <property type="match status" value="1"/>
</dbReference>
<accession>A0AAJ0LD29</accession>
<comment type="caution">
    <text evidence="2">The sequence shown here is derived from an EMBL/GenBank/DDBJ whole genome shotgun (WGS) entry which is preliminary data.</text>
</comment>
<dbReference type="GO" id="GO:0003677">
    <property type="term" value="F:DNA binding"/>
    <property type="evidence" value="ECO:0007669"/>
    <property type="project" value="InterPro"/>
</dbReference>
<organism evidence="2 3">
    <name type="scientific">Latilactobacillus curvatus JCM 1096 = DSM 20019</name>
    <dbReference type="NCBI Taxonomy" id="1293592"/>
    <lineage>
        <taxon>Bacteria</taxon>
        <taxon>Bacillati</taxon>
        <taxon>Bacillota</taxon>
        <taxon>Bacilli</taxon>
        <taxon>Lactobacillales</taxon>
        <taxon>Lactobacillaceae</taxon>
        <taxon>Latilactobacillus</taxon>
    </lineage>
</organism>
<dbReference type="AlphaFoldDB" id="A0AAJ0LD29"/>
<evidence type="ECO:0000313" key="3">
    <source>
        <dbReference type="Proteomes" id="UP000050828"/>
    </source>
</evidence>
<dbReference type="CDD" id="cd00093">
    <property type="entry name" value="HTH_XRE"/>
    <property type="match status" value="1"/>
</dbReference>
<dbReference type="GeneID" id="49610593"/>
<protein>
    <recommendedName>
        <fullName evidence="1">HTH cro/C1-type domain-containing protein</fullName>
    </recommendedName>
</protein>
<sequence>MTLFDRVKYLAEKQKISISRLEEDLGLGKNYLYKWKKNSPNSDTLQKVADYFNVSTDYLLGRSDKFGENTFRPKVQKIARNASHLSDNDLDKLNDVMAAIFKDKFDE</sequence>
<dbReference type="Proteomes" id="UP000050828">
    <property type="component" value="Unassembled WGS sequence"/>
</dbReference>
<dbReference type="InterPro" id="IPR010982">
    <property type="entry name" value="Lambda_DNA-bd_dom_sf"/>
</dbReference>
<name>A0AAJ0LD29_LATCU</name>
<dbReference type="RefSeq" id="WP_056967154.1">
    <property type="nucleotide sequence ID" value="NZ_AZDL01000155.1"/>
</dbReference>
<dbReference type="EMBL" id="AZDL01000155">
    <property type="protein sequence ID" value="KRK85472.1"/>
    <property type="molecule type" value="Genomic_DNA"/>
</dbReference>
<reference evidence="2 3" key="1">
    <citation type="journal article" date="2015" name="Genome Announc.">
        <title>Expanding the biotechnology potential of lactobacilli through comparative genomics of 213 strains and associated genera.</title>
        <authorList>
            <person name="Sun Z."/>
            <person name="Harris H.M."/>
            <person name="McCann A."/>
            <person name="Guo C."/>
            <person name="Argimon S."/>
            <person name="Zhang W."/>
            <person name="Yang X."/>
            <person name="Jeffery I.B."/>
            <person name="Cooney J.C."/>
            <person name="Kagawa T.F."/>
            <person name="Liu W."/>
            <person name="Song Y."/>
            <person name="Salvetti E."/>
            <person name="Wrobel A."/>
            <person name="Rasinkangas P."/>
            <person name="Parkhill J."/>
            <person name="Rea M.C."/>
            <person name="O'Sullivan O."/>
            <person name="Ritari J."/>
            <person name="Douillard F.P."/>
            <person name="Paul Ross R."/>
            <person name="Yang R."/>
            <person name="Briner A.E."/>
            <person name="Felis G.E."/>
            <person name="de Vos W.M."/>
            <person name="Barrangou R."/>
            <person name="Klaenhammer T.R."/>
            <person name="Caufield P.W."/>
            <person name="Cui Y."/>
            <person name="Zhang H."/>
            <person name="O'Toole P.W."/>
        </authorList>
    </citation>
    <scope>NUCLEOTIDE SEQUENCE [LARGE SCALE GENOMIC DNA]</scope>
    <source>
        <strain evidence="2 3">DSM 20019</strain>
    </source>
</reference>